<organism evidence="22 23">
    <name type="scientific">Nonomuraea pusilla</name>
    <dbReference type="NCBI Taxonomy" id="46177"/>
    <lineage>
        <taxon>Bacteria</taxon>
        <taxon>Bacillati</taxon>
        <taxon>Actinomycetota</taxon>
        <taxon>Actinomycetes</taxon>
        <taxon>Streptosporangiales</taxon>
        <taxon>Streptosporangiaceae</taxon>
        <taxon>Nonomuraea</taxon>
    </lineage>
</organism>
<dbReference type="GO" id="GO:0016020">
    <property type="term" value="C:membrane"/>
    <property type="evidence" value="ECO:0007669"/>
    <property type="project" value="InterPro"/>
</dbReference>
<evidence type="ECO:0000256" key="7">
    <source>
        <dbReference type="ARBA" id="ARBA00022490"/>
    </source>
</evidence>
<evidence type="ECO:0000256" key="11">
    <source>
        <dbReference type="ARBA" id="ARBA00022741"/>
    </source>
</evidence>
<dbReference type="PANTHER" id="PTHR24421:SF10">
    <property type="entry name" value="NITRATE_NITRITE SENSOR PROTEIN NARQ"/>
    <property type="match status" value="1"/>
</dbReference>
<dbReference type="Pfam" id="PF02518">
    <property type="entry name" value="HATPase_c"/>
    <property type="match status" value="1"/>
</dbReference>
<dbReference type="GO" id="GO:0005524">
    <property type="term" value="F:ATP binding"/>
    <property type="evidence" value="ECO:0007669"/>
    <property type="project" value="UniProtKB-KW"/>
</dbReference>
<dbReference type="Gene3D" id="1.20.5.1930">
    <property type="match status" value="1"/>
</dbReference>
<keyword evidence="8" id="KW-0597">Phosphoprotein</keyword>
<proteinExistence type="predicted"/>
<comment type="catalytic activity">
    <reaction evidence="1">
        <text>ATP + protein L-histidine = ADP + protein N-phospho-L-histidine.</text>
        <dbReference type="EC" id="2.7.13.3"/>
    </reaction>
</comment>
<dbReference type="PROSITE" id="PS50109">
    <property type="entry name" value="HIS_KIN"/>
    <property type="match status" value="1"/>
</dbReference>
<feature type="transmembrane region" description="Helical" evidence="20">
    <location>
        <begin position="316"/>
        <end position="335"/>
    </location>
</feature>
<keyword evidence="20" id="KW-0472">Membrane</keyword>
<dbReference type="PANTHER" id="PTHR24421">
    <property type="entry name" value="NITRATE/NITRITE SENSOR PROTEIN NARX-RELATED"/>
    <property type="match status" value="1"/>
</dbReference>
<keyword evidence="9" id="KW-0808">Transferase</keyword>
<evidence type="ECO:0000256" key="18">
    <source>
        <dbReference type="ARBA" id="ARBA00030800"/>
    </source>
</evidence>
<dbReference type="GO" id="GO:0046872">
    <property type="term" value="F:metal ion binding"/>
    <property type="evidence" value="ECO:0007669"/>
    <property type="project" value="UniProtKB-KW"/>
</dbReference>
<dbReference type="PRINTS" id="PR00344">
    <property type="entry name" value="BCTRLSENSOR"/>
</dbReference>
<dbReference type="InterPro" id="IPR005467">
    <property type="entry name" value="His_kinase_dom"/>
</dbReference>
<evidence type="ECO:0000313" key="22">
    <source>
        <dbReference type="EMBL" id="SEN59161.1"/>
    </source>
</evidence>
<sequence>MTVPCPPAEPVEAGPSPRRWRVAVAAAWAVAAAALVATLLAAWLSAQVPWDVDGDGVDPIGLMYPAAGAFLISRRPRLLFPWLMWGTGVVWAAWSLLYSLSHWTAAFTSGVPVYIGWPALWLWLWAVPTFSAVMPLLFPDGRPPSRRWRLVLYADLTLMVGHSLMLGLAPDPSFELGVPMDNPFGVAALGTIPQTVESWIALPMLALSVLGVVSLGFRYRAAAPEVRRQIAWYFYAMVIYVAFWAVSSGDDPVMAFLRVFLAGGIPIAVIASVLRHQLYGIRLILNRTLVYGSLALVMGVTYSVLIWAGSSFAGDYGAVAGLAAAMATGAVFHPVRLRLQRSVDRLFDVERDPYKAADLLSRAVQRAGDPAEALAEAISLVRAAFGARGAAVEVWGEPALSFTDGALGHRMRAVELLWHGERVGRLLLAGARPAREQQAVMAKHLAELAHAVRLSTDLRQSRERISATRDEERRRLGRELHDGLGPALTSVTMTLDEARRRLERDPGSAGELLARVREEMTGTLVSVRELVYGLRPPVLDELGLAGALRAFGAGPGPRVEVRVDGSLDGLPAGVEMAAYRIAQEALTNARRHAGAASVVVAFLREAEALRLTVADDGKGLPDAPSPGVGLTSMRERAAEIGGACEIAPRPGGGTEVSARLPLPPLDPPPAASP</sequence>
<evidence type="ECO:0000256" key="17">
    <source>
        <dbReference type="ARBA" id="ARBA00024827"/>
    </source>
</evidence>
<evidence type="ECO:0000256" key="16">
    <source>
        <dbReference type="ARBA" id="ARBA00023014"/>
    </source>
</evidence>
<keyword evidence="14" id="KW-0408">Iron</keyword>
<evidence type="ECO:0000256" key="2">
    <source>
        <dbReference type="ARBA" id="ARBA00001966"/>
    </source>
</evidence>
<evidence type="ECO:0000256" key="12">
    <source>
        <dbReference type="ARBA" id="ARBA00022777"/>
    </source>
</evidence>
<comment type="subcellular location">
    <subcellularLocation>
        <location evidence="3">Cytoplasm</location>
    </subcellularLocation>
</comment>
<evidence type="ECO:0000256" key="1">
    <source>
        <dbReference type="ARBA" id="ARBA00000085"/>
    </source>
</evidence>
<dbReference type="AlphaFoldDB" id="A0A1H8HSV4"/>
<dbReference type="EMBL" id="FOBF01000030">
    <property type="protein sequence ID" value="SEN59161.1"/>
    <property type="molecule type" value="Genomic_DNA"/>
</dbReference>
<keyword evidence="23" id="KW-1185">Reference proteome</keyword>
<feature type="transmembrane region" description="Helical" evidence="20">
    <location>
        <begin position="199"/>
        <end position="218"/>
    </location>
</feature>
<feature type="region of interest" description="Disordered" evidence="19">
    <location>
        <begin position="646"/>
        <end position="673"/>
    </location>
</feature>
<feature type="transmembrane region" description="Helical" evidence="20">
    <location>
        <begin position="22"/>
        <end position="44"/>
    </location>
</feature>
<dbReference type="Pfam" id="PF07730">
    <property type="entry name" value="HisKA_3"/>
    <property type="match status" value="1"/>
</dbReference>
<keyword evidence="6" id="KW-0004">4Fe-4S</keyword>
<evidence type="ECO:0000256" key="6">
    <source>
        <dbReference type="ARBA" id="ARBA00022485"/>
    </source>
</evidence>
<evidence type="ECO:0000256" key="4">
    <source>
        <dbReference type="ARBA" id="ARBA00012438"/>
    </source>
</evidence>
<dbReference type="InterPro" id="IPR036890">
    <property type="entry name" value="HATPase_C_sf"/>
</dbReference>
<feature type="transmembrane region" description="Helical" evidence="20">
    <location>
        <begin position="288"/>
        <end position="310"/>
    </location>
</feature>
<dbReference type="GO" id="GO:0005737">
    <property type="term" value="C:cytoplasm"/>
    <property type="evidence" value="ECO:0007669"/>
    <property type="project" value="UniProtKB-SubCell"/>
</dbReference>
<evidence type="ECO:0000256" key="15">
    <source>
        <dbReference type="ARBA" id="ARBA00023012"/>
    </source>
</evidence>
<feature type="transmembrane region" description="Helical" evidence="20">
    <location>
        <begin position="150"/>
        <end position="169"/>
    </location>
</feature>
<keyword evidence="15" id="KW-0902">Two-component regulatory system</keyword>
<evidence type="ECO:0000256" key="10">
    <source>
        <dbReference type="ARBA" id="ARBA00022723"/>
    </source>
</evidence>
<name>A0A1H8HSV4_9ACTN</name>
<reference evidence="22 23" key="1">
    <citation type="submission" date="2016-10" db="EMBL/GenBank/DDBJ databases">
        <authorList>
            <person name="de Groot N.N."/>
        </authorList>
    </citation>
    <scope>NUCLEOTIDE SEQUENCE [LARGE SCALE GENOMIC DNA]</scope>
    <source>
        <strain evidence="22 23">DSM 43357</strain>
    </source>
</reference>
<evidence type="ECO:0000256" key="9">
    <source>
        <dbReference type="ARBA" id="ARBA00022679"/>
    </source>
</evidence>
<feature type="transmembrane region" description="Helical" evidence="20">
    <location>
        <begin position="79"/>
        <end position="100"/>
    </location>
</feature>
<feature type="compositionally biased region" description="Pro residues" evidence="19">
    <location>
        <begin position="661"/>
        <end position="673"/>
    </location>
</feature>
<comment type="function">
    <text evidence="17">Member of the two-component regulatory system NreB/NreC involved in the control of dissimilatory nitrate/nitrite reduction in response to oxygen. NreB functions as a direct oxygen sensor histidine kinase which is autophosphorylated, in the absence of oxygen, probably at the conserved histidine residue, and transfers its phosphate group probably to a conserved aspartate residue of NreC. NreB/NreC activates the expression of the nitrate (narGHJI) and nitrite (nir) reductase operons, as well as the putative nitrate transporter gene narT.</text>
</comment>
<keyword evidence="11" id="KW-0547">Nucleotide-binding</keyword>
<feature type="transmembrane region" description="Helical" evidence="20">
    <location>
        <begin position="230"/>
        <end position="247"/>
    </location>
</feature>
<dbReference type="InterPro" id="IPR004358">
    <property type="entry name" value="Sig_transdc_His_kin-like_C"/>
</dbReference>
<protein>
    <recommendedName>
        <fullName evidence="5">Oxygen sensor histidine kinase NreB</fullName>
        <ecNumber evidence="4">2.7.13.3</ecNumber>
    </recommendedName>
    <alternativeName>
        <fullName evidence="18">Nitrogen regulation protein B</fullName>
    </alternativeName>
</protein>
<dbReference type="Proteomes" id="UP000198953">
    <property type="component" value="Unassembled WGS sequence"/>
</dbReference>
<feature type="transmembrane region" description="Helical" evidence="20">
    <location>
        <begin position="120"/>
        <end position="138"/>
    </location>
</feature>
<dbReference type="STRING" id="46177.SAMN05660976_07884"/>
<dbReference type="Gene3D" id="3.30.565.10">
    <property type="entry name" value="Histidine kinase-like ATPase, C-terminal domain"/>
    <property type="match status" value="1"/>
</dbReference>
<evidence type="ECO:0000313" key="23">
    <source>
        <dbReference type="Proteomes" id="UP000198953"/>
    </source>
</evidence>
<dbReference type="GO" id="GO:0000155">
    <property type="term" value="F:phosphorelay sensor kinase activity"/>
    <property type="evidence" value="ECO:0007669"/>
    <property type="project" value="InterPro"/>
</dbReference>
<dbReference type="InterPro" id="IPR050482">
    <property type="entry name" value="Sensor_HK_TwoCompSys"/>
</dbReference>
<dbReference type="SMART" id="SM00387">
    <property type="entry name" value="HATPase_c"/>
    <property type="match status" value="1"/>
</dbReference>
<dbReference type="GO" id="GO:0046983">
    <property type="term" value="F:protein dimerization activity"/>
    <property type="evidence" value="ECO:0007669"/>
    <property type="project" value="InterPro"/>
</dbReference>
<dbReference type="CDD" id="cd16917">
    <property type="entry name" value="HATPase_UhpB-NarQ-NarX-like"/>
    <property type="match status" value="1"/>
</dbReference>
<evidence type="ECO:0000256" key="20">
    <source>
        <dbReference type="SAM" id="Phobius"/>
    </source>
</evidence>
<feature type="transmembrane region" description="Helical" evidence="20">
    <location>
        <begin position="253"/>
        <end position="276"/>
    </location>
</feature>
<dbReference type="RefSeq" id="WP_091105503.1">
    <property type="nucleotide sequence ID" value="NZ_FOBF01000030.1"/>
</dbReference>
<keyword evidence="13" id="KW-0067">ATP-binding</keyword>
<gene>
    <name evidence="22" type="ORF">SAMN05660976_07884</name>
</gene>
<evidence type="ECO:0000256" key="8">
    <source>
        <dbReference type="ARBA" id="ARBA00022553"/>
    </source>
</evidence>
<dbReference type="InterPro" id="IPR003594">
    <property type="entry name" value="HATPase_dom"/>
</dbReference>
<keyword evidence="16" id="KW-0411">Iron-sulfur</keyword>
<evidence type="ECO:0000256" key="3">
    <source>
        <dbReference type="ARBA" id="ARBA00004496"/>
    </source>
</evidence>
<keyword evidence="10" id="KW-0479">Metal-binding</keyword>
<feature type="domain" description="Histidine kinase" evidence="21">
    <location>
        <begin position="580"/>
        <end position="664"/>
    </location>
</feature>
<dbReference type="OrthoDB" id="227596at2"/>
<evidence type="ECO:0000256" key="13">
    <source>
        <dbReference type="ARBA" id="ARBA00022840"/>
    </source>
</evidence>
<dbReference type="SUPFAM" id="SSF55874">
    <property type="entry name" value="ATPase domain of HSP90 chaperone/DNA topoisomerase II/histidine kinase"/>
    <property type="match status" value="1"/>
</dbReference>
<evidence type="ECO:0000256" key="19">
    <source>
        <dbReference type="SAM" id="MobiDB-lite"/>
    </source>
</evidence>
<feature type="transmembrane region" description="Helical" evidence="20">
    <location>
        <begin position="56"/>
        <end position="72"/>
    </location>
</feature>
<evidence type="ECO:0000259" key="21">
    <source>
        <dbReference type="PROSITE" id="PS50109"/>
    </source>
</evidence>
<keyword evidence="12 22" id="KW-0418">Kinase</keyword>
<keyword evidence="20" id="KW-0812">Transmembrane</keyword>
<evidence type="ECO:0000256" key="14">
    <source>
        <dbReference type="ARBA" id="ARBA00023004"/>
    </source>
</evidence>
<keyword evidence="7" id="KW-0963">Cytoplasm</keyword>
<keyword evidence="20" id="KW-1133">Transmembrane helix</keyword>
<dbReference type="InterPro" id="IPR011712">
    <property type="entry name" value="Sig_transdc_His_kin_sub3_dim/P"/>
</dbReference>
<dbReference type="GO" id="GO:0051539">
    <property type="term" value="F:4 iron, 4 sulfur cluster binding"/>
    <property type="evidence" value="ECO:0007669"/>
    <property type="project" value="UniProtKB-KW"/>
</dbReference>
<accession>A0A1H8HSV4</accession>
<evidence type="ECO:0000256" key="5">
    <source>
        <dbReference type="ARBA" id="ARBA00017322"/>
    </source>
</evidence>
<comment type="cofactor">
    <cofactor evidence="2">
        <name>[4Fe-4S] cluster</name>
        <dbReference type="ChEBI" id="CHEBI:49883"/>
    </cofactor>
</comment>
<dbReference type="EC" id="2.7.13.3" evidence="4"/>